<evidence type="ECO:0000256" key="1">
    <source>
        <dbReference type="SAM" id="Coils"/>
    </source>
</evidence>
<sequence length="467" mass="49275">MKKETLLLVFYLISQSLYSQVGINTTTPNAQLEIKSTNQATPTNTDGILIPKVDAFPATLPTAAQQGMLVYLTTTVGANPPGFYYWNNPTTTWIGIGGGATGSTLDQAYDFGGAGLGKTITADAGALTIAGTDGLASTGTLGSGAVALAGDGVKMFWNPRKAAFRAGESIAGFWDDANVGQHSVAFGIYSLASGNFSSAFGNANATGAGSFAAGYQATASGISSLAFGRFTTASGSYSSAFGLTNTSYSIGETVLGIGATPYTISTNGNTQFRAANAADRLFVVGNAVDLNNNNSVDDGTFATDERRNAFTILKSGRVSIGNITPGGQFELSLNEGRKPGTTTWTVTSDERLKTVNSLYNKGLNEIMQLRPVLYNYKNVGSKTFEKEVLETEFSGFLAQEVQPLFPEAVGADDDGYLNFNMHPILVASINAIKELKAENDSLKAELINQNELLDELLERVQNLENKN</sequence>
<evidence type="ECO:0000259" key="2">
    <source>
        <dbReference type="PROSITE" id="PS51688"/>
    </source>
</evidence>
<dbReference type="AlphaFoldDB" id="A0AA96F2K4"/>
<dbReference type="InterPro" id="IPR011049">
    <property type="entry name" value="Serralysin-like_metalloprot_C"/>
</dbReference>
<keyword evidence="1" id="KW-0175">Coiled coil</keyword>
<dbReference type="InterPro" id="IPR008640">
    <property type="entry name" value="Adhesin_Head_dom"/>
</dbReference>
<dbReference type="SUPFAM" id="SSF101967">
    <property type="entry name" value="Adhesin YadA, collagen-binding domain"/>
    <property type="match status" value="1"/>
</dbReference>
<feature type="domain" description="Peptidase S74" evidence="2">
    <location>
        <begin position="348"/>
        <end position="446"/>
    </location>
</feature>
<dbReference type="EMBL" id="CP134878">
    <property type="protein sequence ID" value="WNM18711.1"/>
    <property type="molecule type" value="Genomic_DNA"/>
</dbReference>
<dbReference type="InterPro" id="IPR030392">
    <property type="entry name" value="S74_ICA"/>
</dbReference>
<dbReference type="RefSeq" id="WP_313322837.1">
    <property type="nucleotide sequence ID" value="NZ_CP134878.1"/>
</dbReference>
<protein>
    <submittedName>
        <fullName evidence="4">Tail fiber domain-containing protein</fullName>
    </submittedName>
</protein>
<evidence type="ECO:0000313" key="3">
    <source>
        <dbReference type="EMBL" id="WNM18711.1"/>
    </source>
</evidence>
<feature type="coiled-coil region" evidence="1">
    <location>
        <begin position="425"/>
        <end position="466"/>
    </location>
</feature>
<dbReference type="Pfam" id="PF13884">
    <property type="entry name" value="Peptidase_S74"/>
    <property type="match status" value="1"/>
</dbReference>
<dbReference type="Proteomes" id="UP001304515">
    <property type="component" value="Chromosome"/>
</dbReference>
<keyword evidence="5" id="KW-1185">Reference proteome</keyword>
<dbReference type="Pfam" id="PF05658">
    <property type="entry name" value="YadA_head"/>
    <property type="match status" value="2"/>
</dbReference>
<accession>A0AA96F2K4</accession>
<evidence type="ECO:0000313" key="4">
    <source>
        <dbReference type="EMBL" id="WNM22762.1"/>
    </source>
</evidence>
<dbReference type="PROSITE" id="PS51688">
    <property type="entry name" value="ICA"/>
    <property type="match status" value="1"/>
</dbReference>
<dbReference type="CDD" id="cd12820">
    <property type="entry name" value="LbR_YadA-like"/>
    <property type="match status" value="1"/>
</dbReference>
<dbReference type="Gene3D" id="2.150.10.10">
    <property type="entry name" value="Serralysin-like metalloprotease, C-terminal"/>
    <property type="match status" value="1"/>
</dbReference>
<evidence type="ECO:0000313" key="5">
    <source>
        <dbReference type="Proteomes" id="UP001304515"/>
    </source>
</evidence>
<accession>A0AA96EUX5</accession>
<name>A0AA96F2K4_9FLAO</name>
<dbReference type="KEGG" id="fcj:RN605_05225"/>
<dbReference type="EMBL" id="CP134890">
    <property type="protein sequence ID" value="WNM22762.1"/>
    <property type="molecule type" value="Genomic_DNA"/>
</dbReference>
<organism evidence="4 5">
    <name type="scientific">Flavobacterium capsici</name>
    <dbReference type="NCBI Taxonomy" id="3075618"/>
    <lineage>
        <taxon>Bacteria</taxon>
        <taxon>Pseudomonadati</taxon>
        <taxon>Bacteroidota</taxon>
        <taxon>Flavobacteriia</taxon>
        <taxon>Flavobacteriales</taxon>
        <taxon>Flavobacteriaceae</taxon>
        <taxon>Flavobacterium</taxon>
    </lineage>
</organism>
<reference evidence="4 5" key="1">
    <citation type="submission" date="2023-09" db="EMBL/GenBank/DDBJ databases">
        <title>Flavobacterium sp. a novel bacteria isolate from Pepper rhizosphere.</title>
        <authorList>
            <person name="Peng Y."/>
            <person name="Lee J."/>
        </authorList>
    </citation>
    <scope>NUCLEOTIDE SEQUENCE [LARGE SCALE GENOMIC DNA]</scope>
    <source>
        <strain evidence="3">PMR2A8</strain>
        <strain evidence="4 5">PMTSA4</strain>
    </source>
</reference>
<proteinExistence type="predicted"/>
<gene>
    <name evidence="4" type="ORF">RN605_05225</name>
    <name evidence="3" type="ORF">RN608_11925</name>
</gene>
<dbReference type="GO" id="GO:0019867">
    <property type="term" value="C:outer membrane"/>
    <property type="evidence" value="ECO:0007669"/>
    <property type="project" value="InterPro"/>
</dbReference>